<evidence type="ECO:0000313" key="6">
    <source>
        <dbReference type="EMBL" id="SCB50736.1"/>
    </source>
</evidence>
<dbReference type="EMBL" id="FMAF01000034">
    <property type="protein sequence ID" value="SCB50736.1"/>
    <property type="molecule type" value="Genomic_DNA"/>
</dbReference>
<feature type="region of interest" description="Disordered" evidence="2">
    <location>
        <begin position="1153"/>
        <end position="1172"/>
    </location>
</feature>
<organism evidence="6 7">
    <name type="scientific">Rhizobium lusitanum</name>
    <dbReference type="NCBI Taxonomy" id="293958"/>
    <lineage>
        <taxon>Bacteria</taxon>
        <taxon>Pseudomonadati</taxon>
        <taxon>Pseudomonadota</taxon>
        <taxon>Alphaproteobacteria</taxon>
        <taxon>Hyphomicrobiales</taxon>
        <taxon>Rhizobiaceae</taxon>
        <taxon>Rhizobium/Agrobacterium group</taxon>
        <taxon>Rhizobium</taxon>
    </lineage>
</organism>
<dbReference type="InterPro" id="IPR046667">
    <property type="entry name" value="DUF6537"/>
</dbReference>
<evidence type="ECO:0000313" key="7">
    <source>
        <dbReference type="Proteomes" id="UP000199205"/>
    </source>
</evidence>
<dbReference type="Pfam" id="PF02775">
    <property type="entry name" value="TPP_enzyme_C"/>
    <property type="match status" value="1"/>
</dbReference>
<protein>
    <submittedName>
        <fullName evidence="6">Indolepyruvate ferredoxin oxidoreductase</fullName>
    </submittedName>
</protein>
<dbReference type="SUPFAM" id="SSF53323">
    <property type="entry name" value="Pyruvate-ferredoxin oxidoreductase, PFOR, domain III"/>
    <property type="match status" value="1"/>
</dbReference>
<dbReference type="Proteomes" id="UP000199205">
    <property type="component" value="Unassembled WGS sequence"/>
</dbReference>
<keyword evidence="1" id="KW-0560">Oxidoreductase</keyword>
<reference evidence="7" key="1">
    <citation type="submission" date="2016-08" db="EMBL/GenBank/DDBJ databases">
        <authorList>
            <person name="Varghese N."/>
            <person name="Submissions Spin"/>
        </authorList>
    </citation>
    <scope>NUCLEOTIDE SEQUENCE [LARGE SCALE GENOMIC DNA]</scope>
    <source>
        <strain evidence="7">P1-7</strain>
    </source>
</reference>
<dbReference type="GO" id="GO:0045333">
    <property type="term" value="P:cellular respiration"/>
    <property type="evidence" value="ECO:0007669"/>
    <property type="project" value="UniProtKB-ARBA"/>
</dbReference>
<dbReference type="GO" id="GO:0030976">
    <property type="term" value="F:thiamine pyrophosphate binding"/>
    <property type="evidence" value="ECO:0007669"/>
    <property type="project" value="InterPro"/>
</dbReference>
<dbReference type="InterPro" id="IPR011766">
    <property type="entry name" value="TPP_enzyme_TPP-bd"/>
</dbReference>
<dbReference type="PANTHER" id="PTHR48084:SF3">
    <property type="entry name" value="SUBUNIT OF PYRUVATE:FLAVODOXIN OXIDOREDUCTASE"/>
    <property type="match status" value="1"/>
</dbReference>
<evidence type="ECO:0000259" key="5">
    <source>
        <dbReference type="Pfam" id="PF20169"/>
    </source>
</evidence>
<dbReference type="NCBIfam" id="NF009589">
    <property type="entry name" value="PRK13030.1"/>
    <property type="match status" value="1"/>
</dbReference>
<gene>
    <name evidence="6" type="ORF">GA0061101_13444</name>
</gene>
<feature type="domain" description="Pyruvate/ketoisovalerate oxidoreductase catalytic" evidence="3">
    <location>
        <begin position="735"/>
        <end position="921"/>
    </location>
</feature>
<evidence type="ECO:0000256" key="2">
    <source>
        <dbReference type="SAM" id="MobiDB-lite"/>
    </source>
</evidence>
<dbReference type="SUPFAM" id="SSF52518">
    <property type="entry name" value="Thiamin diphosphate-binding fold (THDP-binding)"/>
    <property type="match status" value="2"/>
</dbReference>
<dbReference type="RefSeq" id="WP_092576745.1">
    <property type="nucleotide sequence ID" value="NZ_FMAF01000034.1"/>
</dbReference>
<feature type="domain" description="Thiamine pyrophosphate enzyme TPP-binding" evidence="4">
    <location>
        <begin position="463"/>
        <end position="549"/>
    </location>
</feature>
<dbReference type="Pfam" id="PF20169">
    <property type="entry name" value="DUF6537"/>
    <property type="match status" value="1"/>
</dbReference>
<dbReference type="OrthoDB" id="9803617at2"/>
<dbReference type="CDD" id="cd07034">
    <property type="entry name" value="TPP_PYR_PFOR_IOR-alpha_like"/>
    <property type="match status" value="1"/>
</dbReference>
<accession>A0A1C3XF66</accession>
<name>A0A1C3XF66_9HYPH</name>
<dbReference type="Gene3D" id="3.40.50.970">
    <property type="match status" value="2"/>
</dbReference>
<dbReference type="GO" id="GO:0044281">
    <property type="term" value="P:small molecule metabolic process"/>
    <property type="evidence" value="ECO:0007669"/>
    <property type="project" value="UniProtKB-ARBA"/>
</dbReference>
<dbReference type="InterPro" id="IPR002869">
    <property type="entry name" value="Pyrv_flavodox_OxRed_cen"/>
</dbReference>
<dbReference type="InterPro" id="IPR051457">
    <property type="entry name" value="2-oxoacid:Fd_oxidoreductase"/>
</dbReference>
<dbReference type="GO" id="GO:0016625">
    <property type="term" value="F:oxidoreductase activity, acting on the aldehyde or oxo group of donors, iron-sulfur protein as acceptor"/>
    <property type="evidence" value="ECO:0007669"/>
    <property type="project" value="UniProtKB-ARBA"/>
</dbReference>
<dbReference type="PANTHER" id="PTHR48084">
    <property type="entry name" value="2-OXOGLUTARATE OXIDOREDUCTASE SUBUNIT KORB-RELATED"/>
    <property type="match status" value="1"/>
</dbReference>
<dbReference type="Pfam" id="PF01558">
    <property type="entry name" value="POR"/>
    <property type="match status" value="1"/>
</dbReference>
<dbReference type="InterPro" id="IPR029061">
    <property type="entry name" value="THDP-binding"/>
</dbReference>
<dbReference type="AlphaFoldDB" id="A0A1C3XF66"/>
<dbReference type="Gene3D" id="3.40.920.10">
    <property type="entry name" value="Pyruvate-ferredoxin oxidoreductase, PFOR, domain III"/>
    <property type="match status" value="1"/>
</dbReference>
<dbReference type="NCBIfam" id="NF009588">
    <property type="entry name" value="PRK13029.1"/>
    <property type="match status" value="1"/>
</dbReference>
<proteinExistence type="predicted"/>
<evidence type="ECO:0000259" key="3">
    <source>
        <dbReference type="Pfam" id="PF01558"/>
    </source>
</evidence>
<sequence>MSTLPVAAHSKDRPTASAVKTPSLDDRYVLDRGNILVSGTQALVRLPMIQRQRDLACGLNTAGYVSGYRGSPLASFDREMARARKYLDDHHIRFQPGLNEDMAATAVWGTQQTAMFPGARYDGVFAMWYGKGPGVDRSMDVIRHANAVGTNPNGGVLLLVGDDHGAVSSTLPHQSEHNLISAMVPLLSPAGVGEYIDYGLFGWALSRYSGAWVGFKCQTEIVECTATVELDPDRPAIIYPDGHSDLSLRWPDGPHAMERRLENKMEAIHVFARQNSIDRAIWGSTAGKARLGIVSTGKSWLDLMGALASLGIDERRAGELGIRLYKIGMVWPIEPEGLQRFASEVETLLVVEEKRAVIEDQIKAQLFNLASDRRPRVYGKFGVDGRPLLSAAGEINAVAVARAIVYLIGEAHTDLLARSRDIEALLAASATETPALKRDPYFCSGCPHSISTRLPEGSRASTGIGCHMMVIGLEERNTSTFTQMGGEGGSWIGLSQFTDEKHIFVNMGDGTYFHSGLLAIRAAIAAKVNATYKILYNDAVAMTGGQKHDGEVSVPGIVGQMLAEGAARVAVVAERPDVWQGNLPRGVTVNHRDELDVVQRELREVPGVTVLVYDQVCAAEKRRRRKRGAFAISDKRAFINELVCEGCGDCSAVSNCISIEPQETEFGRKRRINQSSCNTDLSCIKGFCPSFVTIEGGTIRKPDAKAGKPSFDDLPLPAIRKITDRSYNMLLAGIGGTGVITVSAILSMAAHIDGLAVQTLDQTGLAQKNGAVISHLRVARAREQITSVRIGPGESDLVLGFDIVVSAAQNALSTFAAGRTKAVLDDHFAPTASFVQNTAIDFRQEATVKALRRAAGDNAISLIAATKLGAALIGDAIAANMFLLGHAWQRGLVPISLEAIDAAIELNGTGIAMNRAAFGWGRRSVVDPEAVKQAAAIDPDEAPARQTLDEIVAKRIEFLTHYQSATYADKYSKLVTTARTAEAQLKLGEDFSEAVARNAFKLMAYKDEYEVARLHNDRSFKDKIAAQFEGDFEIKHHLAPPFFSRRIDKRTGNPAKIAISHKLTLPAFSVLEKMRFVRGTPLDPFGYTHERRMERKLAADYAALINDLAANLSPENQQRAIALAQLPDQIRGFGPVKSASIERFEKNKAALLMQASSTPSQPGDTSVKRKSI</sequence>
<keyword evidence="6" id="KW-0670">Pyruvate</keyword>
<dbReference type="InterPro" id="IPR002880">
    <property type="entry name" value="Pyrv_Fd/Flavodoxin_OxRdtase_N"/>
</dbReference>
<evidence type="ECO:0000259" key="4">
    <source>
        <dbReference type="Pfam" id="PF02775"/>
    </source>
</evidence>
<feature type="domain" description="DUF6537" evidence="5">
    <location>
        <begin position="948"/>
        <end position="1147"/>
    </location>
</feature>
<evidence type="ECO:0000256" key="1">
    <source>
        <dbReference type="ARBA" id="ARBA00023002"/>
    </source>
</evidence>
<feature type="compositionally biased region" description="Polar residues" evidence="2">
    <location>
        <begin position="1154"/>
        <end position="1164"/>
    </location>
</feature>
<dbReference type="InterPro" id="IPR019752">
    <property type="entry name" value="Pyrv/ketoisovalerate_OxRed_cat"/>
</dbReference>